<comment type="caution">
    <text evidence="2">The sequence shown here is derived from an EMBL/GenBank/DDBJ whole genome shotgun (WGS) entry which is preliminary data.</text>
</comment>
<organism evidence="2 3">
    <name type="scientific">Prymnesium parvum</name>
    <name type="common">Toxic golden alga</name>
    <dbReference type="NCBI Taxonomy" id="97485"/>
    <lineage>
        <taxon>Eukaryota</taxon>
        <taxon>Haptista</taxon>
        <taxon>Haptophyta</taxon>
        <taxon>Prymnesiophyceae</taxon>
        <taxon>Prymnesiales</taxon>
        <taxon>Prymnesiaceae</taxon>
        <taxon>Prymnesium</taxon>
    </lineage>
</organism>
<feature type="compositionally biased region" description="Acidic residues" evidence="1">
    <location>
        <begin position="78"/>
        <end position="88"/>
    </location>
</feature>
<evidence type="ECO:0000256" key="1">
    <source>
        <dbReference type="SAM" id="MobiDB-lite"/>
    </source>
</evidence>
<sequence>MAVVEMAVVGTEEEVTAEVGMVAAARVVEGMEEEATAAEAMAAEAMAEADLEVPVVDELVAGRGALAGSGVEVKAEEATAEEVTEAEAMEVAPPVQEMEERGEAGGMVAEAEWVAVE</sequence>
<feature type="region of interest" description="Disordered" evidence="1">
    <location>
        <begin position="77"/>
        <end position="106"/>
    </location>
</feature>
<name>A0AB34JD36_PRYPA</name>
<reference evidence="2 3" key="1">
    <citation type="journal article" date="2024" name="Science">
        <title>Giant polyketide synthase enzymes in the biosynthesis of giant marine polyether toxins.</title>
        <authorList>
            <person name="Fallon T.R."/>
            <person name="Shende V.V."/>
            <person name="Wierzbicki I.H."/>
            <person name="Pendleton A.L."/>
            <person name="Watervoot N.F."/>
            <person name="Auber R.P."/>
            <person name="Gonzalez D.J."/>
            <person name="Wisecaver J.H."/>
            <person name="Moore B.S."/>
        </authorList>
    </citation>
    <scope>NUCLEOTIDE SEQUENCE [LARGE SCALE GENOMIC DNA]</scope>
    <source>
        <strain evidence="2 3">12B1</strain>
    </source>
</reference>
<evidence type="ECO:0000313" key="3">
    <source>
        <dbReference type="Proteomes" id="UP001515480"/>
    </source>
</evidence>
<dbReference type="AlphaFoldDB" id="A0AB34JD36"/>
<dbReference type="Proteomes" id="UP001515480">
    <property type="component" value="Unassembled WGS sequence"/>
</dbReference>
<protein>
    <submittedName>
        <fullName evidence="2">Uncharacterized protein</fullName>
    </submittedName>
</protein>
<proteinExistence type="predicted"/>
<accession>A0AB34JD36</accession>
<keyword evidence="3" id="KW-1185">Reference proteome</keyword>
<dbReference type="EMBL" id="JBGBPQ010000010">
    <property type="protein sequence ID" value="KAL1519228.1"/>
    <property type="molecule type" value="Genomic_DNA"/>
</dbReference>
<gene>
    <name evidence="2" type="ORF">AB1Y20_003487</name>
</gene>
<evidence type="ECO:0000313" key="2">
    <source>
        <dbReference type="EMBL" id="KAL1519228.1"/>
    </source>
</evidence>